<keyword evidence="5 7" id="KW-1133">Transmembrane helix</keyword>
<accession>A0A239LZX5</accession>
<comment type="subcellular location">
    <subcellularLocation>
        <location evidence="1 7">Cell membrane</location>
        <topology evidence="1 7">Multi-pass membrane protein</topology>
    </subcellularLocation>
</comment>
<dbReference type="PANTHER" id="PTHR30151">
    <property type="entry name" value="ALKANE SULFONATE ABC TRANSPORTER-RELATED, MEMBRANE SUBUNIT"/>
    <property type="match status" value="1"/>
</dbReference>
<dbReference type="CDD" id="cd06261">
    <property type="entry name" value="TM_PBP2"/>
    <property type="match status" value="1"/>
</dbReference>
<feature type="transmembrane region" description="Helical" evidence="7">
    <location>
        <begin position="101"/>
        <end position="124"/>
    </location>
</feature>
<feature type="transmembrane region" description="Helical" evidence="7">
    <location>
        <begin position="159"/>
        <end position="178"/>
    </location>
</feature>
<feature type="transmembrane region" description="Helical" evidence="7">
    <location>
        <begin position="255"/>
        <end position="276"/>
    </location>
</feature>
<dbReference type="GO" id="GO:0005886">
    <property type="term" value="C:plasma membrane"/>
    <property type="evidence" value="ECO:0007669"/>
    <property type="project" value="UniProtKB-SubCell"/>
</dbReference>
<reference evidence="9 10" key="1">
    <citation type="submission" date="2017-06" db="EMBL/GenBank/DDBJ databases">
        <authorList>
            <person name="Kim H.J."/>
            <person name="Triplett B.A."/>
        </authorList>
    </citation>
    <scope>NUCLEOTIDE SEQUENCE [LARGE SCALE GENOMIC DNA]</scope>
    <source>
        <strain evidence="9 10">DSM 18704</strain>
    </source>
</reference>
<keyword evidence="10" id="KW-1185">Reference proteome</keyword>
<dbReference type="PANTHER" id="PTHR30151:SF0">
    <property type="entry name" value="ABC TRANSPORTER PERMEASE PROTEIN MJ0413-RELATED"/>
    <property type="match status" value="1"/>
</dbReference>
<keyword evidence="4 7" id="KW-0812">Transmembrane</keyword>
<dbReference type="InterPro" id="IPR000515">
    <property type="entry name" value="MetI-like"/>
</dbReference>
<keyword evidence="2 7" id="KW-0813">Transport</keyword>
<organism evidence="9 10">
    <name type="scientific">Granulicella rosea</name>
    <dbReference type="NCBI Taxonomy" id="474952"/>
    <lineage>
        <taxon>Bacteria</taxon>
        <taxon>Pseudomonadati</taxon>
        <taxon>Acidobacteriota</taxon>
        <taxon>Terriglobia</taxon>
        <taxon>Terriglobales</taxon>
        <taxon>Acidobacteriaceae</taxon>
        <taxon>Granulicella</taxon>
    </lineage>
</organism>
<evidence type="ECO:0000256" key="3">
    <source>
        <dbReference type="ARBA" id="ARBA00022475"/>
    </source>
</evidence>
<proteinExistence type="inferred from homology"/>
<evidence type="ECO:0000313" key="10">
    <source>
        <dbReference type="Proteomes" id="UP000198356"/>
    </source>
</evidence>
<dbReference type="Pfam" id="PF00528">
    <property type="entry name" value="BPD_transp_1"/>
    <property type="match status" value="1"/>
</dbReference>
<evidence type="ECO:0000256" key="6">
    <source>
        <dbReference type="ARBA" id="ARBA00023136"/>
    </source>
</evidence>
<dbReference type="PROSITE" id="PS50928">
    <property type="entry name" value="ABC_TM1"/>
    <property type="match status" value="1"/>
</dbReference>
<evidence type="ECO:0000259" key="8">
    <source>
        <dbReference type="PROSITE" id="PS50928"/>
    </source>
</evidence>
<evidence type="ECO:0000256" key="5">
    <source>
        <dbReference type="ARBA" id="ARBA00022989"/>
    </source>
</evidence>
<keyword evidence="6 7" id="KW-0472">Membrane</keyword>
<name>A0A239LZX5_9BACT</name>
<keyword evidence="3" id="KW-1003">Cell membrane</keyword>
<evidence type="ECO:0000256" key="4">
    <source>
        <dbReference type="ARBA" id="ARBA00022692"/>
    </source>
</evidence>
<evidence type="ECO:0000256" key="2">
    <source>
        <dbReference type="ARBA" id="ARBA00022448"/>
    </source>
</evidence>
<dbReference type="GO" id="GO:0055085">
    <property type="term" value="P:transmembrane transport"/>
    <property type="evidence" value="ECO:0007669"/>
    <property type="project" value="InterPro"/>
</dbReference>
<dbReference type="InterPro" id="IPR035906">
    <property type="entry name" value="MetI-like_sf"/>
</dbReference>
<gene>
    <name evidence="9" type="ORF">SAMN05421770_10875</name>
</gene>
<evidence type="ECO:0000256" key="1">
    <source>
        <dbReference type="ARBA" id="ARBA00004651"/>
    </source>
</evidence>
<feature type="domain" description="ABC transmembrane type-1" evidence="8">
    <location>
        <begin position="97"/>
        <end position="277"/>
    </location>
</feature>
<dbReference type="EMBL" id="FZOU01000008">
    <property type="protein sequence ID" value="SNT35438.1"/>
    <property type="molecule type" value="Genomic_DNA"/>
</dbReference>
<dbReference type="Gene3D" id="1.10.3720.10">
    <property type="entry name" value="MetI-like"/>
    <property type="match status" value="1"/>
</dbReference>
<sequence>MARFSPFDIQARPNYLLGQALSFVLFVVCLGLYIHTSKARHQENPEDRVVPSAAQLRAGIHSSALEPAEEDDYIAPEGAGKWERFRHSMIWKDTASSGKRFGISLLLFLPAILLALHIGLYPYFNAGFMRFVLFFDKIVALSLLPILIIVFGTDELSKISLIFIGVAPTLILDVIQMVKAVPQEQVVKSFTLGANDFDVTYRVVLKQIMPQIINSLRLNLKPIMLFLFAGEMIAASDGLAYRIAIMRRHMGMDVILPYVLWVALLLFLVDFGLRLVNKRMHPWFQS</sequence>
<feature type="transmembrane region" description="Helical" evidence="7">
    <location>
        <begin position="223"/>
        <end position="243"/>
    </location>
</feature>
<evidence type="ECO:0000256" key="7">
    <source>
        <dbReference type="RuleBase" id="RU363032"/>
    </source>
</evidence>
<protein>
    <submittedName>
        <fullName evidence="9">NitT/TauT family transport system permease protein</fullName>
    </submittedName>
</protein>
<dbReference type="AlphaFoldDB" id="A0A239LZX5"/>
<dbReference type="OrthoDB" id="258894at2"/>
<comment type="similarity">
    <text evidence="7">Belongs to the binding-protein-dependent transport system permease family.</text>
</comment>
<dbReference type="SUPFAM" id="SSF161098">
    <property type="entry name" value="MetI-like"/>
    <property type="match status" value="1"/>
</dbReference>
<dbReference type="Proteomes" id="UP000198356">
    <property type="component" value="Unassembled WGS sequence"/>
</dbReference>
<feature type="transmembrane region" description="Helical" evidence="7">
    <location>
        <begin position="130"/>
        <end position="152"/>
    </location>
</feature>
<evidence type="ECO:0000313" key="9">
    <source>
        <dbReference type="EMBL" id="SNT35438.1"/>
    </source>
</evidence>
<feature type="transmembrane region" description="Helical" evidence="7">
    <location>
        <begin position="15"/>
        <end position="34"/>
    </location>
</feature>
<dbReference type="RefSeq" id="WP_089409965.1">
    <property type="nucleotide sequence ID" value="NZ_FZOU01000008.1"/>
</dbReference>